<dbReference type="PANTHER" id="PTHR10996:SF178">
    <property type="entry name" value="2-HYDROXYACID DEHYDROGENASE YGL185C-RELATED"/>
    <property type="match status" value="1"/>
</dbReference>
<evidence type="ECO:0000313" key="7">
    <source>
        <dbReference type="EMBL" id="GAK72538.1"/>
    </source>
</evidence>
<keyword evidence="3" id="KW-0520">NAD</keyword>
<dbReference type="EMBL" id="BBJU01000026">
    <property type="protein sequence ID" value="GAK72538.1"/>
    <property type="molecule type" value="Genomic_DNA"/>
</dbReference>
<dbReference type="Pfam" id="PF00389">
    <property type="entry name" value="2-Hacid_dh"/>
    <property type="match status" value="1"/>
</dbReference>
<sequence>MSKIEILQVGPYPAWDEERLNANFTMHRYFEAAEKTSFFRDNGADIRGIATRGELGASRAMIDALPKLEIISVYGVGYDAVDVNAARERGIRVTNTPDVLTKDVADLGVAMLLAQARGMVNADAWVKSGDWASKGPYPLTSRVHGKRVGILGLGRIGFEVARRLAGFDMDIAYSATAPKDVAKNWTFIADPIELAARSDFLFVTLSASSETRHIVSRDVIEALGPQGMLINISRASNIDEDALLDALENKTLGSAALDVFEGEPKLNPRFLTLDNVLLQPHMASGTLETRKAMGALVFDNLSAHFEGRPLPTPVL</sequence>
<evidence type="ECO:0000259" key="5">
    <source>
        <dbReference type="Pfam" id="PF00389"/>
    </source>
</evidence>
<feature type="domain" description="D-isomer specific 2-hydroxyacid dehydrogenase NAD-binding" evidence="6">
    <location>
        <begin position="109"/>
        <end position="283"/>
    </location>
</feature>
<name>A0A081D0U2_9HYPH</name>
<proteinExistence type="inferred from homology"/>
<dbReference type="AlphaFoldDB" id="A0A081D0U2"/>
<dbReference type="SUPFAM" id="SSF52283">
    <property type="entry name" value="Formate/glycerate dehydrogenase catalytic domain-like"/>
    <property type="match status" value="1"/>
</dbReference>
<dbReference type="Pfam" id="PF02826">
    <property type="entry name" value="2-Hacid_dh_C"/>
    <property type="match status" value="1"/>
</dbReference>
<reference evidence="7 8" key="1">
    <citation type="submission" date="2014-08" db="EMBL/GenBank/DDBJ databases">
        <title>Whole genome shotgun sequence of Rhizobium rubi NBRC 13261.</title>
        <authorList>
            <person name="Katano-Makiyama Y."/>
            <person name="Hosoyama A."/>
            <person name="Hashimoto M."/>
            <person name="Hosoyama Y."/>
            <person name="Noguchi M."/>
            <person name="Tsuchikane K."/>
            <person name="Uohara A."/>
            <person name="Ohji S."/>
            <person name="Ichikawa N."/>
            <person name="Kimura A."/>
            <person name="Yamazoe A."/>
            <person name="Fujita N."/>
        </authorList>
    </citation>
    <scope>NUCLEOTIDE SEQUENCE [LARGE SCALE GENOMIC DNA]</scope>
    <source>
        <strain evidence="7 8">NBRC 13261</strain>
    </source>
</reference>
<protein>
    <submittedName>
        <fullName evidence="7">Putative oxidoreductase</fullName>
    </submittedName>
</protein>
<dbReference type="SUPFAM" id="SSF51735">
    <property type="entry name" value="NAD(P)-binding Rossmann-fold domains"/>
    <property type="match status" value="1"/>
</dbReference>
<organism evidence="7 8">
    <name type="scientific">Agrobacterium rubi TR3 = NBRC 13261</name>
    <dbReference type="NCBI Taxonomy" id="1368415"/>
    <lineage>
        <taxon>Bacteria</taxon>
        <taxon>Pseudomonadati</taxon>
        <taxon>Pseudomonadota</taxon>
        <taxon>Alphaproteobacteria</taxon>
        <taxon>Hyphomicrobiales</taxon>
        <taxon>Rhizobiaceae</taxon>
        <taxon>Rhizobium/Agrobacterium group</taxon>
        <taxon>Agrobacterium</taxon>
    </lineage>
</organism>
<dbReference type="InterPro" id="IPR036291">
    <property type="entry name" value="NAD(P)-bd_dom_sf"/>
</dbReference>
<evidence type="ECO:0000256" key="1">
    <source>
        <dbReference type="ARBA" id="ARBA00022857"/>
    </source>
</evidence>
<dbReference type="GO" id="GO:0005829">
    <property type="term" value="C:cytosol"/>
    <property type="evidence" value="ECO:0007669"/>
    <property type="project" value="TreeGrafter"/>
</dbReference>
<dbReference type="Proteomes" id="UP000028701">
    <property type="component" value="Unassembled WGS sequence"/>
</dbReference>
<dbReference type="GO" id="GO:0016618">
    <property type="term" value="F:hydroxypyruvate reductase [NAD(P)H] activity"/>
    <property type="evidence" value="ECO:0007669"/>
    <property type="project" value="TreeGrafter"/>
</dbReference>
<evidence type="ECO:0000259" key="6">
    <source>
        <dbReference type="Pfam" id="PF02826"/>
    </source>
</evidence>
<keyword evidence="1" id="KW-0521">NADP</keyword>
<evidence type="ECO:0000313" key="8">
    <source>
        <dbReference type="Proteomes" id="UP000028701"/>
    </source>
</evidence>
<dbReference type="InterPro" id="IPR006139">
    <property type="entry name" value="D-isomer_2_OHA_DH_cat_dom"/>
</dbReference>
<dbReference type="InterPro" id="IPR050223">
    <property type="entry name" value="D-isomer_2-hydroxyacid_DH"/>
</dbReference>
<dbReference type="InterPro" id="IPR006140">
    <property type="entry name" value="D-isomer_DH_NAD-bd"/>
</dbReference>
<dbReference type="PANTHER" id="PTHR10996">
    <property type="entry name" value="2-HYDROXYACID DEHYDROGENASE-RELATED"/>
    <property type="match status" value="1"/>
</dbReference>
<gene>
    <name evidence="7" type="ORF">RRU01S_26_00650</name>
</gene>
<dbReference type="CDD" id="cd12156">
    <property type="entry name" value="HPPR"/>
    <property type="match status" value="1"/>
</dbReference>
<dbReference type="GO" id="GO:0051287">
    <property type="term" value="F:NAD binding"/>
    <property type="evidence" value="ECO:0007669"/>
    <property type="project" value="InterPro"/>
</dbReference>
<dbReference type="eggNOG" id="COG1052">
    <property type="taxonomic scope" value="Bacteria"/>
</dbReference>
<evidence type="ECO:0000256" key="4">
    <source>
        <dbReference type="RuleBase" id="RU003719"/>
    </source>
</evidence>
<accession>A0A081D0U2</accession>
<evidence type="ECO:0000256" key="2">
    <source>
        <dbReference type="ARBA" id="ARBA00023002"/>
    </source>
</evidence>
<feature type="domain" description="D-isomer specific 2-hydroxyacid dehydrogenase catalytic" evidence="5">
    <location>
        <begin position="43"/>
        <end position="314"/>
    </location>
</feature>
<dbReference type="FunFam" id="3.40.50.720:FF:000213">
    <property type="entry name" value="Putative 2-hydroxyacid dehydrogenase"/>
    <property type="match status" value="1"/>
</dbReference>
<comment type="caution">
    <text evidence="7">The sequence shown here is derived from an EMBL/GenBank/DDBJ whole genome shotgun (WGS) entry which is preliminary data.</text>
</comment>
<dbReference type="Gene3D" id="3.40.50.720">
    <property type="entry name" value="NAD(P)-binding Rossmann-like Domain"/>
    <property type="match status" value="2"/>
</dbReference>
<dbReference type="OrthoDB" id="9793626at2"/>
<comment type="similarity">
    <text evidence="4">Belongs to the D-isomer specific 2-hydroxyacid dehydrogenase family.</text>
</comment>
<keyword evidence="2 4" id="KW-0560">Oxidoreductase</keyword>
<dbReference type="GO" id="GO:0030267">
    <property type="term" value="F:glyoxylate reductase (NADPH) activity"/>
    <property type="evidence" value="ECO:0007669"/>
    <property type="project" value="TreeGrafter"/>
</dbReference>
<evidence type="ECO:0000256" key="3">
    <source>
        <dbReference type="ARBA" id="ARBA00023027"/>
    </source>
</evidence>
<dbReference type="RefSeq" id="WP_045231970.1">
    <property type="nucleotide sequence ID" value="NZ_BBJU01000026.1"/>
</dbReference>